<proteinExistence type="predicted"/>
<dbReference type="AlphaFoldDB" id="X0WP28"/>
<sequence length="74" mass="8778">MKITLYYDDVTQEFEKWELEVSSSFDGKPISITGNDMNDFSDTRVVEQRLLEKMLDKIKSNVFKDEKNLTRTEH</sequence>
<organism evidence="1">
    <name type="scientific">marine sediment metagenome</name>
    <dbReference type="NCBI Taxonomy" id="412755"/>
    <lineage>
        <taxon>unclassified sequences</taxon>
        <taxon>metagenomes</taxon>
        <taxon>ecological metagenomes</taxon>
    </lineage>
</organism>
<name>X0WP28_9ZZZZ</name>
<reference evidence="1" key="1">
    <citation type="journal article" date="2014" name="Front. Microbiol.">
        <title>High frequency of phylogenetically diverse reductive dehalogenase-homologous genes in deep subseafloor sedimentary metagenomes.</title>
        <authorList>
            <person name="Kawai M."/>
            <person name="Futagami T."/>
            <person name="Toyoda A."/>
            <person name="Takaki Y."/>
            <person name="Nishi S."/>
            <person name="Hori S."/>
            <person name="Arai W."/>
            <person name="Tsubouchi T."/>
            <person name="Morono Y."/>
            <person name="Uchiyama I."/>
            <person name="Ito T."/>
            <person name="Fujiyama A."/>
            <person name="Inagaki F."/>
            <person name="Takami H."/>
        </authorList>
    </citation>
    <scope>NUCLEOTIDE SEQUENCE</scope>
    <source>
        <strain evidence="1">Expedition CK06-06</strain>
    </source>
</reference>
<protein>
    <submittedName>
        <fullName evidence="1">Uncharacterized protein</fullName>
    </submittedName>
</protein>
<evidence type="ECO:0000313" key="1">
    <source>
        <dbReference type="EMBL" id="GAG24947.1"/>
    </source>
</evidence>
<gene>
    <name evidence="1" type="ORF">S01H1_53542</name>
</gene>
<accession>X0WP28</accession>
<dbReference type="EMBL" id="BARS01034674">
    <property type="protein sequence ID" value="GAG24947.1"/>
    <property type="molecule type" value="Genomic_DNA"/>
</dbReference>
<comment type="caution">
    <text evidence="1">The sequence shown here is derived from an EMBL/GenBank/DDBJ whole genome shotgun (WGS) entry which is preliminary data.</text>
</comment>